<evidence type="ECO:0000313" key="8">
    <source>
        <dbReference type="Proteomes" id="UP000574690"/>
    </source>
</evidence>
<evidence type="ECO:0000256" key="1">
    <source>
        <dbReference type="ARBA" id="ARBA00022679"/>
    </source>
</evidence>
<keyword evidence="6" id="KW-0689">Ribosomal protein</keyword>
<dbReference type="EMBL" id="JABFXE010000514">
    <property type="protein sequence ID" value="NUQ89281.1"/>
    <property type="molecule type" value="Genomic_DNA"/>
</dbReference>
<dbReference type="RefSeq" id="WP_181245953.1">
    <property type="nucleotide sequence ID" value="NZ_PVTJ01000013.1"/>
</dbReference>
<evidence type="ECO:0000256" key="3">
    <source>
        <dbReference type="ARBA" id="ARBA00038502"/>
    </source>
</evidence>
<dbReference type="InterPro" id="IPR051531">
    <property type="entry name" value="N-acetyltransferase"/>
</dbReference>
<reference evidence="6 7" key="1">
    <citation type="submission" date="2018-03" db="EMBL/GenBank/DDBJ databases">
        <title>Genomic Encyclopedia of Type Strains, Phase III (KMG-III): the genomes of soil and plant-associated and newly described type strains.</title>
        <authorList>
            <person name="Whitman W."/>
        </authorList>
    </citation>
    <scope>NUCLEOTIDE SEQUENCE [LARGE SCALE GENOMIC DNA]</scope>
    <source>
        <strain evidence="6 7">CGMCC 4.7067</strain>
    </source>
</reference>
<keyword evidence="6" id="KW-0687">Ribonucleoprotein</keyword>
<dbReference type="AlphaFoldDB" id="A0A2T0UAJ4"/>
<reference evidence="5 8" key="2">
    <citation type="submission" date="2020-05" db="EMBL/GenBank/DDBJ databases">
        <title>DNA-SIP metagenomic assembled genomes.</title>
        <authorList>
            <person name="Yu J."/>
        </authorList>
    </citation>
    <scope>NUCLEOTIDE SEQUENCE [LARGE SCALE GENOMIC DNA]</scope>
    <source>
        <strain evidence="5">Bin5.27</strain>
    </source>
</reference>
<dbReference type="GO" id="GO:0008999">
    <property type="term" value="F:protein-N-terminal-alanine acetyltransferase activity"/>
    <property type="evidence" value="ECO:0007669"/>
    <property type="project" value="TreeGrafter"/>
</dbReference>
<evidence type="ECO:0000259" key="4">
    <source>
        <dbReference type="PROSITE" id="PS51186"/>
    </source>
</evidence>
<evidence type="ECO:0000313" key="5">
    <source>
        <dbReference type="EMBL" id="NUQ89281.1"/>
    </source>
</evidence>
<dbReference type="GO" id="GO:0005737">
    <property type="term" value="C:cytoplasm"/>
    <property type="evidence" value="ECO:0007669"/>
    <property type="project" value="TreeGrafter"/>
</dbReference>
<dbReference type="PANTHER" id="PTHR43792:SF8">
    <property type="entry name" value="[RIBOSOMAL PROTEIN US5]-ALANINE N-ACETYLTRANSFERASE"/>
    <property type="match status" value="1"/>
</dbReference>
<organism evidence="6 7">
    <name type="scientific">Glycomyces artemisiae</name>
    <dbReference type="NCBI Taxonomy" id="1076443"/>
    <lineage>
        <taxon>Bacteria</taxon>
        <taxon>Bacillati</taxon>
        <taxon>Actinomycetota</taxon>
        <taxon>Actinomycetes</taxon>
        <taxon>Glycomycetales</taxon>
        <taxon>Glycomycetaceae</taxon>
        <taxon>Glycomyces</taxon>
    </lineage>
</organism>
<dbReference type="InterPro" id="IPR000182">
    <property type="entry name" value="GNAT_dom"/>
</dbReference>
<name>A0A2T0UAJ4_9ACTN</name>
<accession>A0A2T0UAJ4</accession>
<dbReference type="Pfam" id="PF13302">
    <property type="entry name" value="Acetyltransf_3"/>
    <property type="match status" value="1"/>
</dbReference>
<dbReference type="Proteomes" id="UP000238176">
    <property type="component" value="Unassembled WGS sequence"/>
</dbReference>
<dbReference type="InterPro" id="IPR016181">
    <property type="entry name" value="Acyl_CoA_acyltransferase"/>
</dbReference>
<dbReference type="PROSITE" id="PS51186">
    <property type="entry name" value="GNAT"/>
    <property type="match status" value="1"/>
</dbReference>
<keyword evidence="7" id="KW-1185">Reference proteome</keyword>
<evidence type="ECO:0000256" key="2">
    <source>
        <dbReference type="ARBA" id="ARBA00023315"/>
    </source>
</evidence>
<comment type="caution">
    <text evidence="6">The sequence shown here is derived from an EMBL/GenBank/DDBJ whole genome shotgun (WGS) entry which is preliminary data.</text>
</comment>
<dbReference type="GO" id="GO:0005840">
    <property type="term" value="C:ribosome"/>
    <property type="evidence" value="ECO:0007669"/>
    <property type="project" value="UniProtKB-KW"/>
</dbReference>
<keyword evidence="2" id="KW-0012">Acyltransferase</keyword>
<sequence length="187" mass="20327">MLERPPAAPAISLRPIAPEDAEAVAALRAASRDLLSRWEPDEDDASYTLAGVRDSIEAAQARTLAGTGRSYVILDRGRPVGGLLLNTIVQGPYIRTCSVGYWVAAAETGRGIATEAVRQAKAVAFDELLLDQLRAETLPDNFASQKVLSRNGFRRLGLTPCYSLATGRLRDHVLFEAPNPRTEPQWT</sequence>
<comment type="similarity">
    <text evidence="3">Belongs to the acetyltransferase family. RimJ subfamily.</text>
</comment>
<dbReference type="Proteomes" id="UP000574690">
    <property type="component" value="Unassembled WGS sequence"/>
</dbReference>
<proteinExistence type="inferred from homology"/>
<evidence type="ECO:0000313" key="7">
    <source>
        <dbReference type="Proteomes" id="UP000238176"/>
    </source>
</evidence>
<evidence type="ECO:0000313" key="6">
    <source>
        <dbReference type="EMBL" id="PRY54965.1"/>
    </source>
</evidence>
<dbReference type="PANTHER" id="PTHR43792">
    <property type="entry name" value="GNAT FAMILY, PUTATIVE (AFU_ORTHOLOGUE AFUA_3G00765)-RELATED-RELATED"/>
    <property type="match status" value="1"/>
</dbReference>
<feature type="domain" description="N-acetyltransferase" evidence="4">
    <location>
        <begin position="11"/>
        <end position="180"/>
    </location>
</feature>
<keyword evidence="1 6" id="KW-0808">Transferase</keyword>
<dbReference type="Gene3D" id="3.40.630.30">
    <property type="match status" value="1"/>
</dbReference>
<dbReference type="EMBL" id="PVTJ01000013">
    <property type="protein sequence ID" value="PRY54965.1"/>
    <property type="molecule type" value="Genomic_DNA"/>
</dbReference>
<gene>
    <name evidence="6" type="ORF">B0I28_11375</name>
    <name evidence="5" type="ORF">HOQ43_12555</name>
</gene>
<protein>
    <submittedName>
        <fullName evidence="5">GNAT family N-acetyltransferase</fullName>
    </submittedName>
    <submittedName>
        <fullName evidence="6">[SSU ribosomal protein S5P]-alanine acetyltransferase</fullName>
    </submittedName>
</protein>
<dbReference type="SUPFAM" id="SSF55729">
    <property type="entry name" value="Acyl-CoA N-acyltransferases (Nat)"/>
    <property type="match status" value="1"/>
</dbReference>